<protein>
    <submittedName>
        <fullName evidence="6">Efflux RND transporter periplasmic adaptor subunit</fullName>
    </submittedName>
</protein>
<dbReference type="InterPro" id="IPR058647">
    <property type="entry name" value="BSH_CzcB-like"/>
</dbReference>
<dbReference type="InterPro" id="IPR051909">
    <property type="entry name" value="MFP_Cation_Efflux"/>
</dbReference>
<accession>A0A857JEA7</accession>
<feature type="signal peptide" evidence="3">
    <location>
        <begin position="1"/>
        <end position="25"/>
    </location>
</feature>
<dbReference type="Pfam" id="PF25954">
    <property type="entry name" value="Beta-barrel_RND_2"/>
    <property type="match status" value="1"/>
</dbReference>
<evidence type="ECO:0000259" key="4">
    <source>
        <dbReference type="Pfam" id="PF25954"/>
    </source>
</evidence>
<dbReference type="PANTHER" id="PTHR30097">
    <property type="entry name" value="CATION EFFLUX SYSTEM PROTEIN CUSB"/>
    <property type="match status" value="1"/>
</dbReference>
<dbReference type="EMBL" id="CP047650">
    <property type="protein sequence ID" value="QHJ01534.1"/>
    <property type="molecule type" value="Genomic_DNA"/>
</dbReference>
<dbReference type="SUPFAM" id="SSF111369">
    <property type="entry name" value="HlyD-like secretion proteins"/>
    <property type="match status" value="1"/>
</dbReference>
<feature type="chain" id="PRO_5032434704" evidence="3">
    <location>
        <begin position="26"/>
        <end position="402"/>
    </location>
</feature>
<feature type="domain" description="CzcB-like barrel-sandwich hybrid" evidence="5">
    <location>
        <begin position="88"/>
        <end position="222"/>
    </location>
</feature>
<keyword evidence="3" id="KW-0732">Signal</keyword>
<evidence type="ECO:0000256" key="2">
    <source>
        <dbReference type="ARBA" id="ARBA00022448"/>
    </source>
</evidence>
<dbReference type="Gene3D" id="2.40.30.170">
    <property type="match status" value="1"/>
</dbReference>
<dbReference type="Pfam" id="PF25973">
    <property type="entry name" value="BSH_CzcB"/>
    <property type="match status" value="1"/>
</dbReference>
<evidence type="ECO:0000313" key="7">
    <source>
        <dbReference type="Proteomes" id="UP000464787"/>
    </source>
</evidence>
<dbReference type="InterPro" id="IPR058792">
    <property type="entry name" value="Beta-barrel_RND_2"/>
</dbReference>
<dbReference type="NCBIfam" id="TIGR01730">
    <property type="entry name" value="RND_mfp"/>
    <property type="match status" value="1"/>
</dbReference>
<evidence type="ECO:0000313" key="6">
    <source>
        <dbReference type="EMBL" id="QHJ01534.1"/>
    </source>
</evidence>
<dbReference type="PROSITE" id="PS51257">
    <property type="entry name" value="PROKAR_LIPOPROTEIN"/>
    <property type="match status" value="1"/>
</dbReference>
<dbReference type="Gene3D" id="1.10.287.470">
    <property type="entry name" value="Helix hairpin bin"/>
    <property type="match status" value="1"/>
</dbReference>
<name>A0A857JEA7_9BURK</name>
<dbReference type="AlphaFoldDB" id="A0A857JEA7"/>
<keyword evidence="2" id="KW-0813">Transport</keyword>
<reference evidence="6 7" key="1">
    <citation type="submission" date="2020-01" db="EMBL/GenBank/DDBJ databases">
        <title>Genome sequencing of strain KACC 21265.</title>
        <authorList>
            <person name="Heo J."/>
            <person name="Kim S.-J."/>
            <person name="Kim J.-S."/>
            <person name="Hong S.-B."/>
            <person name="Kwon S.-W."/>
        </authorList>
    </citation>
    <scope>NUCLEOTIDE SEQUENCE [LARGE SCALE GENOMIC DNA]</scope>
    <source>
        <strain evidence="6 7">KACC 21265</strain>
    </source>
</reference>
<comment type="similarity">
    <text evidence="1">Belongs to the membrane fusion protein (MFP) (TC 8.A.1) family.</text>
</comment>
<dbReference type="InterPro" id="IPR006143">
    <property type="entry name" value="RND_pump_MFP"/>
</dbReference>
<dbReference type="KEGG" id="xyk:GT347_13370"/>
<dbReference type="GO" id="GO:0016020">
    <property type="term" value="C:membrane"/>
    <property type="evidence" value="ECO:0007669"/>
    <property type="project" value="InterPro"/>
</dbReference>
<organism evidence="6 7">
    <name type="scientific">Xylophilus rhododendri</name>
    <dbReference type="NCBI Taxonomy" id="2697032"/>
    <lineage>
        <taxon>Bacteria</taxon>
        <taxon>Pseudomonadati</taxon>
        <taxon>Pseudomonadota</taxon>
        <taxon>Betaproteobacteria</taxon>
        <taxon>Burkholderiales</taxon>
        <taxon>Xylophilus</taxon>
    </lineage>
</organism>
<sequence>MQPIFPRRPLAALLLAGALSSAALIAGCGESSEKSTEPPPPPAPIVQGKQLRFVAGHPQLALLAATPAKAATDIVAELPARLVWNEERTQRIYPAFGGRVLSIGADIGAAVKPGTALARIASPDFGAAQSDTTKAGVDVALARKSLARQRELFDAGIIARKDLDQTEADLARAQAESARAAARTTLYGSATGVNQQLGLASNIAGVVVERNINPGQEVRPDQSGPGTPALFVVTDPTSLWVQIDAKETDVGSLQPGASFELLVPAYPGEVFRGKVAAVSDAIDPGTRTIKVRGVIANVDRRLKSEMLVTARVHEQLSGVVVPATAIVLDRTQHFVYVQVQPGVFEPRRVTLAHMGSKEVVLGSGVQVGEQVVADNALLLAREFSSATEDARIGAQNADGKAK</sequence>
<feature type="domain" description="CusB-like beta-barrel" evidence="4">
    <location>
        <begin position="239"/>
        <end position="314"/>
    </location>
</feature>
<keyword evidence="7" id="KW-1185">Reference proteome</keyword>
<dbReference type="Proteomes" id="UP000464787">
    <property type="component" value="Chromosome"/>
</dbReference>
<dbReference type="GO" id="GO:0022857">
    <property type="term" value="F:transmembrane transporter activity"/>
    <property type="evidence" value="ECO:0007669"/>
    <property type="project" value="InterPro"/>
</dbReference>
<dbReference type="FunFam" id="2.40.30.170:FF:000010">
    <property type="entry name" value="Efflux RND transporter periplasmic adaptor subunit"/>
    <property type="match status" value="1"/>
</dbReference>
<gene>
    <name evidence="6" type="ORF">GT347_13370</name>
</gene>
<evidence type="ECO:0000256" key="3">
    <source>
        <dbReference type="SAM" id="SignalP"/>
    </source>
</evidence>
<proteinExistence type="inferred from homology"/>
<dbReference type="Gene3D" id="2.40.420.20">
    <property type="match status" value="1"/>
</dbReference>
<evidence type="ECO:0000256" key="1">
    <source>
        <dbReference type="ARBA" id="ARBA00009477"/>
    </source>
</evidence>
<evidence type="ECO:0000259" key="5">
    <source>
        <dbReference type="Pfam" id="PF25973"/>
    </source>
</evidence>